<protein>
    <submittedName>
        <fullName evidence="1">Uncharacterized protein</fullName>
    </submittedName>
</protein>
<name>A0A558ANU8_9PSEU</name>
<reference evidence="1 2" key="1">
    <citation type="submission" date="2019-07" db="EMBL/GenBank/DDBJ databases">
        <title>New species of Amycolatopsis and Streptomyces.</title>
        <authorList>
            <person name="Duangmal K."/>
            <person name="Teo W.F.A."/>
            <person name="Lipun K."/>
        </authorList>
    </citation>
    <scope>NUCLEOTIDE SEQUENCE [LARGE SCALE GENOMIC DNA]</scope>
    <source>
        <strain evidence="1 2">JCM 30562</strain>
    </source>
</reference>
<dbReference type="EMBL" id="VJZA01000001">
    <property type="protein sequence ID" value="TVT25933.1"/>
    <property type="molecule type" value="Genomic_DNA"/>
</dbReference>
<gene>
    <name evidence="1" type="ORF">FNH06_00410</name>
</gene>
<sequence>MPQISSVCVWANRWTGQLASRDRPVGGTRLQTLLLEGAEDSVLGSGTRLAAEFLPRLTGAAPQG</sequence>
<keyword evidence="2" id="KW-1185">Reference proteome</keyword>
<comment type="caution">
    <text evidence="1">The sequence shown here is derived from an EMBL/GenBank/DDBJ whole genome shotgun (WGS) entry which is preliminary data.</text>
</comment>
<evidence type="ECO:0000313" key="2">
    <source>
        <dbReference type="Proteomes" id="UP000318578"/>
    </source>
</evidence>
<organism evidence="1 2">
    <name type="scientific">Amycolatopsis acidiphila</name>
    <dbReference type="NCBI Taxonomy" id="715473"/>
    <lineage>
        <taxon>Bacteria</taxon>
        <taxon>Bacillati</taxon>
        <taxon>Actinomycetota</taxon>
        <taxon>Actinomycetes</taxon>
        <taxon>Pseudonocardiales</taxon>
        <taxon>Pseudonocardiaceae</taxon>
        <taxon>Amycolatopsis</taxon>
    </lineage>
</organism>
<dbReference type="RefSeq" id="WP_144631814.1">
    <property type="nucleotide sequence ID" value="NZ_BNAX01000008.1"/>
</dbReference>
<proteinExistence type="predicted"/>
<evidence type="ECO:0000313" key="1">
    <source>
        <dbReference type="EMBL" id="TVT25933.1"/>
    </source>
</evidence>
<dbReference type="Proteomes" id="UP000318578">
    <property type="component" value="Unassembled WGS sequence"/>
</dbReference>
<accession>A0A558ANU8</accession>
<dbReference type="AlphaFoldDB" id="A0A558ANU8"/>